<feature type="signal peptide" evidence="3">
    <location>
        <begin position="1"/>
        <end position="24"/>
    </location>
</feature>
<dbReference type="Gene3D" id="4.10.110.10">
    <property type="entry name" value="Spasmolytic Protein, domain 1"/>
    <property type="match status" value="1"/>
</dbReference>
<dbReference type="SUPFAM" id="SSF57492">
    <property type="entry name" value="Trefoil"/>
    <property type="match status" value="2"/>
</dbReference>
<feature type="disulfide bond" evidence="2">
    <location>
        <begin position="75"/>
        <end position="90"/>
    </location>
</feature>
<proteinExistence type="predicted"/>
<dbReference type="CDD" id="cd00111">
    <property type="entry name" value="Trefoil"/>
    <property type="match status" value="1"/>
</dbReference>
<dbReference type="PROSITE" id="PS51448">
    <property type="entry name" value="P_TREFOIL_2"/>
    <property type="match status" value="1"/>
</dbReference>
<dbReference type="Ensembl" id="ENSGAGT00000023951.1">
    <property type="protein sequence ID" value="ENSGAGP00000021030.1"/>
    <property type="gene ID" value="ENSGAGG00000015431.1"/>
</dbReference>
<name>A0A452I0P8_9SAUR</name>
<protein>
    <recommendedName>
        <fullName evidence="4">P-type domain-containing protein</fullName>
    </recommendedName>
</protein>
<dbReference type="InterPro" id="IPR000519">
    <property type="entry name" value="P_trefoil_dom"/>
</dbReference>
<evidence type="ECO:0000259" key="4">
    <source>
        <dbReference type="PROSITE" id="PS51448"/>
    </source>
</evidence>
<feature type="domain" description="P-type" evidence="4">
    <location>
        <begin position="61"/>
        <end position="106"/>
    </location>
</feature>
<organism evidence="5 6">
    <name type="scientific">Gopherus agassizii</name>
    <name type="common">Agassiz's desert tortoise</name>
    <dbReference type="NCBI Taxonomy" id="38772"/>
    <lineage>
        <taxon>Eukaryota</taxon>
        <taxon>Metazoa</taxon>
        <taxon>Chordata</taxon>
        <taxon>Craniata</taxon>
        <taxon>Vertebrata</taxon>
        <taxon>Euteleostomi</taxon>
        <taxon>Archelosauria</taxon>
        <taxon>Testudinata</taxon>
        <taxon>Testudines</taxon>
        <taxon>Cryptodira</taxon>
        <taxon>Durocryptodira</taxon>
        <taxon>Testudinoidea</taxon>
        <taxon>Testudinidae</taxon>
        <taxon>Gopherus</taxon>
    </lineage>
</organism>
<comment type="caution">
    <text evidence="2">Lacks conserved residue(s) required for the propagation of feature annotation.</text>
</comment>
<evidence type="ECO:0000313" key="5">
    <source>
        <dbReference type="Ensembl" id="ENSGAGP00000021030.1"/>
    </source>
</evidence>
<evidence type="ECO:0000256" key="3">
    <source>
        <dbReference type="SAM" id="SignalP"/>
    </source>
</evidence>
<dbReference type="PANTHER" id="PTHR13826:SF14">
    <property type="entry name" value="TREFOIL FACTOR 2"/>
    <property type="match status" value="1"/>
</dbReference>
<dbReference type="PRINTS" id="PR00680">
    <property type="entry name" value="PTREFOIL"/>
</dbReference>
<dbReference type="STRING" id="38772.ENSGAGP00000021030"/>
<feature type="chain" id="PRO_5019398971" description="P-type domain-containing protein" evidence="3">
    <location>
        <begin position="25"/>
        <end position="114"/>
    </location>
</feature>
<dbReference type="SMART" id="SM00018">
    <property type="entry name" value="PD"/>
    <property type="match status" value="2"/>
</dbReference>
<feature type="disulfide bond" evidence="2">
    <location>
        <begin position="85"/>
        <end position="102"/>
    </location>
</feature>
<dbReference type="PANTHER" id="PTHR13826">
    <property type="entry name" value="INTESTINAL TREFOIL FACTOR-RELATED"/>
    <property type="match status" value="1"/>
</dbReference>
<keyword evidence="6" id="KW-1185">Reference proteome</keyword>
<reference evidence="6" key="1">
    <citation type="journal article" date="2017" name="PLoS ONE">
        <title>The Agassiz's desert tortoise genome provides a resource for the conservation of a threatened species.</title>
        <authorList>
            <person name="Tollis M."/>
            <person name="DeNardo D.F."/>
            <person name="Cornelius J.A."/>
            <person name="Dolby G.A."/>
            <person name="Edwards T."/>
            <person name="Henen B.T."/>
            <person name="Karl A.E."/>
            <person name="Murphy R.W."/>
            <person name="Kusumi K."/>
        </authorList>
    </citation>
    <scope>NUCLEOTIDE SEQUENCE [LARGE SCALE GENOMIC DNA]</scope>
</reference>
<evidence type="ECO:0000313" key="6">
    <source>
        <dbReference type="Proteomes" id="UP000291020"/>
    </source>
</evidence>
<accession>A0A452I0P8</accession>
<dbReference type="Proteomes" id="UP000291020">
    <property type="component" value="Unassembled WGS sequence"/>
</dbReference>
<evidence type="ECO:0000256" key="1">
    <source>
        <dbReference type="ARBA" id="ARBA00023157"/>
    </source>
</evidence>
<dbReference type="InterPro" id="IPR017994">
    <property type="entry name" value="P_trefoil_chordata"/>
</dbReference>
<reference evidence="5" key="2">
    <citation type="submission" date="2025-08" db="UniProtKB">
        <authorList>
            <consortium name="Ensembl"/>
        </authorList>
    </citation>
    <scope>IDENTIFICATION</scope>
</reference>
<dbReference type="InterPro" id="IPR044913">
    <property type="entry name" value="P_trefoil_dom_sf"/>
</dbReference>
<keyword evidence="1 2" id="KW-1015">Disulfide bond</keyword>
<dbReference type="AlphaFoldDB" id="A0A452I0P8"/>
<reference evidence="5" key="3">
    <citation type="submission" date="2025-09" db="UniProtKB">
        <authorList>
            <consortium name="Ensembl"/>
        </authorList>
    </citation>
    <scope>IDENTIFICATION</scope>
</reference>
<dbReference type="Pfam" id="PF00088">
    <property type="entry name" value="Trefoil"/>
    <property type="match status" value="1"/>
</dbReference>
<dbReference type="GO" id="GO:0005615">
    <property type="term" value="C:extracellular space"/>
    <property type="evidence" value="ECO:0007669"/>
    <property type="project" value="TreeGrafter"/>
</dbReference>
<sequence length="114" mass="13108">MEEKGFWLLAIVLVLECRILIEEGEIPSTGECAMNLKERTNCGYAGISVKEYVPWCFYPHLKTERVLCQNELTNCDYTGISDKECETKGCCFDDKYPNVPWCFYPHLKTGNIPL</sequence>
<evidence type="ECO:0000256" key="2">
    <source>
        <dbReference type="PROSITE-ProRule" id="PRU00779"/>
    </source>
</evidence>
<keyword evidence="3" id="KW-0732">Signal</keyword>